<feature type="domain" description="ABC transmembrane type-1" evidence="8">
    <location>
        <begin position="74"/>
        <end position="263"/>
    </location>
</feature>
<feature type="transmembrane region" description="Helical" evidence="7">
    <location>
        <begin position="12"/>
        <end position="32"/>
    </location>
</feature>
<dbReference type="GO" id="GO:0005886">
    <property type="term" value="C:plasma membrane"/>
    <property type="evidence" value="ECO:0007669"/>
    <property type="project" value="UniProtKB-SubCell"/>
</dbReference>
<sequence>MAGGRSTRRAGTAATHVVLIAGAVVMVGPFLWEVLTSLKTFSETTHLPLTFLPHRWQWSNYVRVFEQLPFRQMFLNTVLMAAGRTLAQLVFCSMAAYAFARMRFRGNNLLFGLFLSVLMVPSQLFLIPQYVIIQDLGWVNTLQGLIVPGMFSAFGTFLLRQFFLALPHDVEEAARLDGANAFQIFLRIALPLARPGLLALTILTVLWSWNDLMYPLVVTTDPSAMPLSAGLATLQGEHFTDYSLLMAGSIMATAPMIVAFVVLQRHFIQGIAFTGAKG</sequence>
<feature type="transmembrane region" description="Helical" evidence="7">
    <location>
        <begin position="184"/>
        <end position="209"/>
    </location>
</feature>
<evidence type="ECO:0000256" key="6">
    <source>
        <dbReference type="ARBA" id="ARBA00023136"/>
    </source>
</evidence>
<dbReference type="PANTHER" id="PTHR43744">
    <property type="entry name" value="ABC TRANSPORTER PERMEASE PROTEIN MG189-RELATED-RELATED"/>
    <property type="match status" value="1"/>
</dbReference>
<evidence type="ECO:0000313" key="10">
    <source>
        <dbReference type="Proteomes" id="UP000586042"/>
    </source>
</evidence>
<dbReference type="SUPFAM" id="SSF161098">
    <property type="entry name" value="MetI-like"/>
    <property type="match status" value="1"/>
</dbReference>
<keyword evidence="3" id="KW-1003">Cell membrane</keyword>
<feature type="transmembrane region" description="Helical" evidence="7">
    <location>
        <begin position="73"/>
        <end position="97"/>
    </location>
</feature>
<evidence type="ECO:0000256" key="5">
    <source>
        <dbReference type="ARBA" id="ARBA00022989"/>
    </source>
</evidence>
<evidence type="ECO:0000256" key="3">
    <source>
        <dbReference type="ARBA" id="ARBA00022475"/>
    </source>
</evidence>
<evidence type="ECO:0000256" key="4">
    <source>
        <dbReference type="ARBA" id="ARBA00022692"/>
    </source>
</evidence>
<dbReference type="AlphaFoldDB" id="A0A7Y6M6W4"/>
<dbReference type="Pfam" id="PF00528">
    <property type="entry name" value="BPD_transp_1"/>
    <property type="match status" value="1"/>
</dbReference>
<dbReference type="PROSITE" id="PS50928">
    <property type="entry name" value="ABC_TM1"/>
    <property type="match status" value="1"/>
</dbReference>
<dbReference type="GO" id="GO:0055085">
    <property type="term" value="P:transmembrane transport"/>
    <property type="evidence" value="ECO:0007669"/>
    <property type="project" value="InterPro"/>
</dbReference>
<dbReference type="Proteomes" id="UP000586042">
    <property type="component" value="Unassembled WGS sequence"/>
</dbReference>
<feature type="transmembrane region" description="Helical" evidence="7">
    <location>
        <begin position="109"/>
        <end position="133"/>
    </location>
</feature>
<keyword evidence="5 7" id="KW-1133">Transmembrane helix</keyword>
<organism evidence="9 10">
    <name type="scientific">Nonomuraea montanisoli</name>
    <dbReference type="NCBI Taxonomy" id="2741721"/>
    <lineage>
        <taxon>Bacteria</taxon>
        <taxon>Bacillati</taxon>
        <taxon>Actinomycetota</taxon>
        <taxon>Actinomycetes</taxon>
        <taxon>Streptosporangiales</taxon>
        <taxon>Streptosporangiaceae</taxon>
        <taxon>Nonomuraea</taxon>
    </lineage>
</organism>
<feature type="transmembrane region" description="Helical" evidence="7">
    <location>
        <begin position="145"/>
        <end position="163"/>
    </location>
</feature>
<dbReference type="PANTHER" id="PTHR43744:SF12">
    <property type="entry name" value="ABC TRANSPORTER PERMEASE PROTEIN MG189-RELATED"/>
    <property type="match status" value="1"/>
</dbReference>
<keyword evidence="4 7" id="KW-0812">Transmembrane</keyword>
<keyword evidence="10" id="KW-1185">Reference proteome</keyword>
<dbReference type="EMBL" id="JABWGN010000012">
    <property type="protein sequence ID" value="NUW35704.1"/>
    <property type="molecule type" value="Genomic_DNA"/>
</dbReference>
<reference evidence="9 10" key="1">
    <citation type="submission" date="2020-06" db="EMBL/GenBank/DDBJ databases">
        <title>Nonomuraea sp. SMC257, a novel actinomycete isolated from soil.</title>
        <authorList>
            <person name="Chanama M."/>
        </authorList>
    </citation>
    <scope>NUCLEOTIDE SEQUENCE [LARGE SCALE GENOMIC DNA]</scope>
    <source>
        <strain evidence="9 10">SMC257</strain>
    </source>
</reference>
<dbReference type="CDD" id="cd06261">
    <property type="entry name" value="TM_PBP2"/>
    <property type="match status" value="1"/>
</dbReference>
<dbReference type="InterPro" id="IPR035906">
    <property type="entry name" value="MetI-like_sf"/>
</dbReference>
<protein>
    <submittedName>
        <fullName evidence="9">Carbohydrate ABC transporter permease</fullName>
    </submittedName>
</protein>
<keyword evidence="2 7" id="KW-0813">Transport</keyword>
<evidence type="ECO:0000256" key="7">
    <source>
        <dbReference type="RuleBase" id="RU363032"/>
    </source>
</evidence>
<evidence type="ECO:0000313" key="9">
    <source>
        <dbReference type="EMBL" id="NUW35704.1"/>
    </source>
</evidence>
<evidence type="ECO:0000256" key="1">
    <source>
        <dbReference type="ARBA" id="ARBA00004651"/>
    </source>
</evidence>
<accession>A0A7Y6M6W4</accession>
<dbReference type="Gene3D" id="1.10.3720.10">
    <property type="entry name" value="MetI-like"/>
    <property type="match status" value="1"/>
</dbReference>
<comment type="caution">
    <text evidence="9">The sequence shown here is derived from an EMBL/GenBank/DDBJ whole genome shotgun (WGS) entry which is preliminary data.</text>
</comment>
<comment type="similarity">
    <text evidence="7">Belongs to the binding-protein-dependent transport system permease family.</text>
</comment>
<proteinExistence type="inferred from homology"/>
<dbReference type="InterPro" id="IPR000515">
    <property type="entry name" value="MetI-like"/>
</dbReference>
<keyword evidence="6 7" id="KW-0472">Membrane</keyword>
<feature type="transmembrane region" description="Helical" evidence="7">
    <location>
        <begin position="242"/>
        <end position="263"/>
    </location>
</feature>
<evidence type="ECO:0000259" key="8">
    <source>
        <dbReference type="PROSITE" id="PS50928"/>
    </source>
</evidence>
<gene>
    <name evidence="9" type="ORF">HTZ77_30385</name>
</gene>
<evidence type="ECO:0000256" key="2">
    <source>
        <dbReference type="ARBA" id="ARBA00022448"/>
    </source>
</evidence>
<comment type="subcellular location">
    <subcellularLocation>
        <location evidence="1 7">Cell membrane</location>
        <topology evidence="1 7">Multi-pass membrane protein</topology>
    </subcellularLocation>
</comment>
<name>A0A7Y6M6W4_9ACTN</name>